<sequence length="594" mass="63653">MRDSPGEQRQAALSSFGSAWCRPHTSMNRGSGPGHRIRLLMKERGDVVCGRGQGEGPLQKGAAVCFQLFGDKENHHNTGMQLNILGFAGVCAPEQREWKLPLSTLGSDSPSTPAHSIAWRPKPPNDLRLRKKGKGQGPVSDVMPAPLLLPLDLLVAKGLPCGELGGGTPRWFCEGKELHNTPDIQIRSEGGDFHTLIIAEAFEDDTGRYTCLATNPSGSDTTSAEVFIEGASSTDSESENLAFKSSLGAMPQAQKKTTSVSLTIGSSSPKTGVTTAVIQPLSVPVQQELQNIAASEGQVVVLECRVRGAPPLQVKWFRQGSEIQDSPDFRILQKKEICTLVIAETFPEDAGIFTCSARNDYGSVTSTAQLIVTSANTENCNYDSVGESDNDHFQHFPPPPPILEASSFELASKNPSEIQQVNSPELGLSMAALQMQFSSAERETNGVHPSHGVNGLINGKANSNKSLPTPAVLLSPTKEPPPLLAKPKLLLALTSSIPFSVSPQAASERGCGEPPDVRSQQRPLHPDSSQLREYNSGAAASVTRCFPMKSALPSSENQGETLTSQHQHNGHDLKGTDLLPQFLQGIEQDKTEAR</sequence>
<evidence type="ECO:0000313" key="3">
    <source>
        <dbReference type="EMBL" id="EFB17241.1"/>
    </source>
</evidence>
<feature type="compositionally biased region" description="Polar residues" evidence="1">
    <location>
        <begin position="518"/>
        <end position="531"/>
    </location>
</feature>
<feature type="compositionally biased region" description="Polar residues" evidence="1">
    <location>
        <begin position="105"/>
        <end position="114"/>
    </location>
</feature>
<dbReference type="SMART" id="SM00409">
    <property type="entry name" value="IG"/>
    <property type="match status" value="2"/>
</dbReference>
<feature type="domain" description="Ig-like" evidence="2">
    <location>
        <begin position="280"/>
        <end position="373"/>
    </location>
</feature>
<dbReference type="InterPro" id="IPR013098">
    <property type="entry name" value="Ig_I-set"/>
</dbReference>
<dbReference type="AlphaFoldDB" id="D2H8Q2"/>
<reference evidence="3" key="1">
    <citation type="journal article" date="2010" name="Nature">
        <title>The sequence and de novo assembly of the giant panda genome.</title>
        <authorList>
            <person name="Li R."/>
            <person name="Fan W."/>
            <person name="Tian G."/>
            <person name="Zhu H."/>
            <person name="He L."/>
            <person name="Cai J."/>
            <person name="Huang Q."/>
            <person name="Cai Q."/>
            <person name="Li B."/>
            <person name="Bai Y."/>
            <person name="Zhang Z."/>
            <person name="Zhang Y."/>
            <person name="Wang W."/>
            <person name="Li J."/>
            <person name="Wei F."/>
            <person name="Li H."/>
            <person name="Jian M."/>
            <person name="Li J."/>
            <person name="Zhang Z."/>
            <person name="Nielsen R."/>
            <person name="Li D."/>
            <person name="Gu W."/>
            <person name="Yang Z."/>
            <person name="Xuan Z."/>
            <person name="Ryder O.A."/>
            <person name="Leung F.C."/>
            <person name="Zhou Y."/>
            <person name="Cao J."/>
            <person name="Sun X."/>
            <person name="Fu Y."/>
            <person name="Fang X."/>
            <person name="Guo X."/>
            <person name="Wang B."/>
            <person name="Hou R."/>
            <person name="Shen F."/>
            <person name="Mu B."/>
            <person name="Ni P."/>
            <person name="Lin R."/>
            <person name="Qian W."/>
            <person name="Wang G."/>
            <person name="Yu C."/>
            <person name="Nie W."/>
            <person name="Wang J."/>
            <person name="Wu Z."/>
            <person name="Liang H."/>
            <person name="Min J."/>
            <person name="Wu Q."/>
            <person name="Cheng S."/>
            <person name="Ruan J."/>
            <person name="Wang M."/>
            <person name="Shi Z."/>
            <person name="Wen M."/>
            <person name="Liu B."/>
            <person name="Ren X."/>
            <person name="Zheng H."/>
            <person name="Dong D."/>
            <person name="Cook K."/>
            <person name="Shan G."/>
            <person name="Zhang H."/>
            <person name="Kosiol C."/>
            <person name="Xie X."/>
            <person name="Lu Z."/>
            <person name="Zheng H."/>
            <person name="Li Y."/>
            <person name="Steiner C.C."/>
            <person name="Lam T.T."/>
            <person name="Lin S."/>
            <person name="Zhang Q."/>
            <person name="Li G."/>
            <person name="Tian J."/>
            <person name="Gong T."/>
            <person name="Liu H."/>
            <person name="Zhang D."/>
            <person name="Fang L."/>
            <person name="Ye C."/>
            <person name="Zhang J."/>
            <person name="Hu W."/>
            <person name="Xu A."/>
            <person name="Ren Y."/>
            <person name="Zhang G."/>
            <person name="Bruford M.W."/>
            <person name="Li Q."/>
            <person name="Ma L."/>
            <person name="Guo Y."/>
            <person name="An N."/>
            <person name="Hu Y."/>
            <person name="Zheng Y."/>
            <person name="Shi Y."/>
            <person name="Li Z."/>
            <person name="Liu Q."/>
            <person name="Chen Y."/>
            <person name="Zhao J."/>
            <person name="Qu N."/>
            <person name="Zhao S."/>
            <person name="Tian F."/>
            <person name="Wang X."/>
            <person name="Wang H."/>
            <person name="Xu L."/>
            <person name="Liu X."/>
            <person name="Vinar T."/>
            <person name="Wang Y."/>
            <person name="Lam T.W."/>
            <person name="Yiu S.M."/>
            <person name="Liu S."/>
            <person name="Zhang H."/>
            <person name="Li D."/>
            <person name="Huang Y."/>
            <person name="Wang X."/>
            <person name="Yang G."/>
            <person name="Jiang Z."/>
            <person name="Wang J."/>
            <person name="Qin N."/>
            <person name="Li L."/>
            <person name="Li J."/>
            <person name="Bolund L."/>
            <person name="Kristiansen K."/>
            <person name="Wong G.K."/>
            <person name="Olson M."/>
            <person name="Zhang X."/>
            <person name="Li S."/>
            <person name="Yang H."/>
            <person name="Wang J."/>
            <person name="Wang J."/>
        </authorList>
    </citation>
    <scope>NUCLEOTIDE SEQUENCE [LARGE SCALE GENOMIC DNA]</scope>
</reference>
<feature type="domain" description="Ig-like" evidence="2">
    <location>
        <begin position="170"/>
        <end position="227"/>
    </location>
</feature>
<dbReference type="InterPro" id="IPR013783">
    <property type="entry name" value="Ig-like_fold"/>
</dbReference>
<dbReference type="PROSITE" id="PS50835">
    <property type="entry name" value="IG_LIKE"/>
    <property type="match status" value="2"/>
</dbReference>
<evidence type="ECO:0000259" key="2">
    <source>
        <dbReference type="PROSITE" id="PS50835"/>
    </source>
</evidence>
<dbReference type="PANTHER" id="PTHR47633">
    <property type="entry name" value="IMMUNOGLOBULIN"/>
    <property type="match status" value="1"/>
</dbReference>
<accession>D2H8Q2</accession>
<dbReference type="InterPro" id="IPR036179">
    <property type="entry name" value="Ig-like_dom_sf"/>
</dbReference>
<dbReference type="InterPro" id="IPR003599">
    <property type="entry name" value="Ig_sub"/>
</dbReference>
<dbReference type="Pfam" id="PF07679">
    <property type="entry name" value="I-set"/>
    <property type="match status" value="2"/>
</dbReference>
<dbReference type="Gene3D" id="2.60.40.10">
    <property type="entry name" value="Immunoglobulins"/>
    <property type="match status" value="2"/>
</dbReference>
<dbReference type="GO" id="GO:0004672">
    <property type="term" value="F:protein kinase activity"/>
    <property type="evidence" value="ECO:0007669"/>
    <property type="project" value="TreeGrafter"/>
</dbReference>
<dbReference type="PANTHER" id="PTHR47633:SF10">
    <property type="entry name" value="PALLADIN, CYTOSKELETAL ASSOCIATED PROTEIN"/>
    <property type="match status" value="1"/>
</dbReference>
<dbReference type="InterPro" id="IPR003598">
    <property type="entry name" value="Ig_sub2"/>
</dbReference>
<gene>
    <name evidence="3" type="ORF">PANDA_006637</name>
</gene>
<dbReference type="FunFam" id="2.60.40.10:FF:000256">
    <property type="entry name" value="myopalladin isoform X1"/>
    <property type="match status" value="1"/>
</dbReference>
<dbReference type="SUPFAM" id="SSF48726">
    <property type="entry name" value="Immunoglobulin"/>
    <property type="match status" value="2"/>
</dbReference>
<proteinExistence type="predicted"/>
<dbReference type="SMART" id="SM00408">
    <property type="entry name" value="IGc2"/>
    <property type="match status" value="2"/>
</dbReference>
<dbReference type="EMBL" id="GL192582">
    <property type="protein sequence ID" value="EFB17241.1"/>
    <property type="molecule type" value="Genomic_DNA"/>
</dbReference>
<feature type="region of interest" description="Disordered" evidence="1">
    <location>
        <begin position="503"/>
        <end position="531"/>
    </location>
</feature>
<evidence type="ECO:0000256" key="1">
    <source>
        <dbReference type="SAM" id="MobiDB-lite"/>
    </source>
</evidence>
<feature type="compositionally biased region" description="Polar residues" evidence="1">
    <location>
        <begin position="552"/>
        <end position="567"/>
    </location>
</feature>
<name>D2H8Q2_AILME</name>
<dbReference type="InParanoid" id="D2H8Q2"/>
<dbReference type="InterPro" id="IPR007110">
    <property type="entry name" value="Ig-like_dom"/>
</dbReference>
<feature type="region of interest" description="Disordered" evidence="1">
    <location>
        <begin position="443"/>
        <end position="462"/>
    </location>
</feature>
<protein>
    <recommendedName>
        <fullName evidence="2">Ig-like domain-containing protein</fullName>
    </recommendedName>
</protein>
<feature type="region of interest" description="Disordered" evidence="1">
    <location>
        <begin position="105"/>
        <end position="126"/>
    </location>
</feature>
<feature type="region of interest" description="Disordered" evidence="1">
    <location>
        <begin position="550"/>
        <end position="594"/>
    </location>
</feature>
<organism evidence="3">
    <name type="scientific">Ailuropoda melanoleuca</name>
    <name type="common">Giant panda</name>
    <dbReference type="NCBI Taxonomy" id="9646"/>
    <lineage>
        <taxon>Eukaryota</taxon>
        <taxon>Metazoa</taxon>
        <taxon>Chordata</taxon>
        <taxon>Craniata</taxon>
        <taxon>Vertebrata</taxon>
        <taxon>Euteleostomi</taxon>
        <taxon>Mammalia</taxon>
        <taxon>Eutheria</taxon>
        <taxon>Laurasiatheria</taxon>
        <taxon>Carnivora</taxon>
        <taxon>Caniformia</taxon>
        <taxon>Ursidae</taxon>
        <taxon>Ailuropoda</taxon>
    </lineage>
</organism>